<keyword evidence="6 10" id="KW-0863">Zinc-finger</keyword>
<dbReference type="GO" id="GO:0008270">
    <property type="term" value="F:zinc ion binding"/>
    <property type="evidence" value="ECO:0007669"/>
    <property type="project" value="UniProtKB-KW"/>
</dbReference>
<dbReference type="PANTHER" id="PTHR21330:SF1">
    <property type="entry name" value="E3 SUMO-PROTEIN LIGASE NSE2"/>
    <property type="match status" value="1"/>
</dbReference>
<dbReference type="AlphaFoldDB" id="A8Q9B1"/>
<organism evidence="13 14">
    <name type="scientific">Malassezia globosa (strain ATCC MYA-4612 / CBS 7966)</name>
    <name type="common">Dandruff-associated fungus</name>
    <dbReference type="NCBI Taxonomy" id="425265"/>
    <lineage>
        <taxon>Eukaryota</taxon>
        <taxon>Fungi</taxon>
        <taxon>Dikarya</taxon>
        <taxon>Basidiomycota</taxon>
        <taxon>Ustilaginomycotina</taxon>
        <taxon>Malasseziomycetes</taxon>
        <taxon>Malasseziales</taxon>
        <taxon>Malasseziaceae</taxon>
        <taxon>Malassezia</taxon>
    </lineage>
</organism>
<dbReference type="PROSITE" id="PS51044">
    <property type="entry name" value="ZF_SP_RING"/>
    <property type="match status" value="1"/>
</dbReference>
<dbReference type="GO" id="GO:0000724">
    <property type="term" value="P:double-strand break repair via homologous recombination"/>
    <property type="evidence" value="ECO:0007669"/>
    <property type="project" value="InterPro"/>
</dbReference>
<dbReference type="STRING" id="425265.A8Q9B1"/>
<keyword evidence="4" id="KW-0808">Transferase</keyword>
<dbReference type="GeneID" id="5853720"/>
<evidence type="ECO:0000313" key="14">
    <source>
        <dbReference type="Proteomes" id="UP000008837"/>
    </source>
</evidence>
<dbReference type="InterPro" id="IPR013083">
    <property type="entry name" value="Znf_RING/FYVE/PHD"/>
</dbReference>
<evidence type="ECO:0000256" key="7">
    <source>
        <dbReference type="ARBA" id="ARBA00022786"/>
    </source>
</evidence>
<keyword evidence="14" id="KW-1185">Reference proteome</keyword>
<gene>
    <name evidence="13" type="ORF">MGL_3448</name>
</gene>
<evidence type="ECO:0000256" key="6">
    <source>
        <dbReference type="ARBA" id="ARBA00022771"/>
    </source>
</evidence>
<feature type="coiled-coil region" evidence="11">
    <location>
        <begin position="214"/>
        <end position="251"/>
    </location>
</feature>
<keyword evidence="11" id="KW-0175">Coiled coil</keyword>
<evidence type="ECO:0000256" key="1">
    <source>
        <dbReference type="ARBA" id="ARBA00004123"/>
    </source>
</evidence>
<evidence type="ECO:0000256" key="3">
    <source>
        <dbReference type="ARBA" id="ARBA00008212"/>
    </source>
</evidence>
<dbReference type="GO" id="GO:0061665">
    <property type="term" value="F:SUMO ligase activity"/>
    <property type="evidence" value="ECO:0007669"/>
    <property type="project" value="TreeGrafter"/>
</dbReference>
<dbReference type="InterPro" id="IPR026846">
    <property type="entry name" value="Nse2(Mms21)"/>
</dbReference>
<evidence type="ECO:0000256" key="2">
    <source>
        <dbReference type="ARBA" id="ARBA00004718"/>
    </source>
</evidence>
<keyword evidence="5" id="KW-0479">Metal-binding</keyword>
<dbReference type="VEuPathDB" id="FungiDB:MGL_3448"/>
<protein>
    <recommendedName>
        <fullName evidence="12">SP-RING-type domain-containing protein</fullName>
    </recommendedName>
</protein>
<dbReference type="FunCoup" id="A8Q9B1">
    <property type="interactions" value="124"/>
</dbReference>
<comment type="caution">
    <text evidence="13">The sequence shown here is derived from an EMBL/GenBank/DDBJ whole genome shotgun (WGS) entry which is preliminary data.</text>
</comment>
<evidence type="ECO:0000313" key="13">
    <source>
        <dbReference type="EMBL" id="EDP42199.1"/>
    </source>
</evidence>
<dbReference type="EMBL" id="AAYY01000013">
    <property type="protein sequence ID" value="EDP42199.1"/>
    <property type="molecule type" value="Genomic_DNA"/>
</dbReference>
<name>A8Q9B1_MALGO</name>
<dbReference type="GO" id="GO:0030915">
    <property type="term" value="C:Smc5-Smc6 complex"/>
    <property type="evidence" value="ECO:0007669"/>
    <property type="project" value="InterPro"/>
</dbReference>
<evidence type="ECO:0000256" key="11">
    <source>
        <dbReference type="SAM" id="Coils"/>
    </source>
</evidence>
<dbReference type="InParanoid" id="A8Q9B1"/>
<comment type="similarity">
    <text evidence="3">Belongs to the NSE2 family.</text>
</comment>
<dbReference type="GO" id="GO:0016925">
    <property type="term" value="P:protein sumoylation"/>
    <property type="evidence" value="ECO:0007669"/>
    <property type="project" value="UniProtKB-UniPathway"/>
</dbReference>
<reference evidence="13 14" key="1">
    <citation type="journal article" date="2007" name="Proc. Natl. Acad. Sci. U.S.A.">
        <title>Dandruff-associated Malassezia genomes reveal convergent and divergent virulence traits shared with plant and human fungal pathogens.</title>
        <authorList>
            <person name="Xu J."/>
            <person name="Saunders C.W."/>
            <person name="Hu P."/>
            <person name="Grant R.A."/>
            <person name="Boekhout T."/>
            <person name="Kuramae E.E."/>
            <person name="Kronstad J.W."/>
            <person name="Deangelis Y.M."/>
            <person name="Reeder N.L."/>
            <person name="Johnstone K.R."/>
            <person name="Leland M."/>
            <person name="Fieno A.M."/>
            <person name="Begley W.M."/>
            <person name="Sun Y."/>
            <person name="Lacey M.P."/>
            <person name="Chaudhary T."/>
            <person name="Keough T."/>
            <person name="Chu L."/>
            <person name="Sears R."/>
            <person name="Yuan B."/>
            <person name="Dawson T.L.Jr."/>
        </authorList>
    </citation>
    <scope>NUCLEOTIDE SEQUENCE [LARGE SCALE GENOMIC DNA]</scope>
    <source>
        <strain evidence="14">ATCC MYA-4612 / CBS 7966</strain>
    </source>
</reference>
<dbReference type="CDD" id="cd16651">
    <property type="entry name" value="SPL-RING_NSE2"/>
    <property type="match status" value="1"/>
</dbReference>
<keyword evidence="8" id="KW-0862">Zinc</keyword>
<dbReference type="PANTHER" id="PTHR21330">
    <property type="entry name" value="E3 SUMO-PROTEIN LIGASE NSE2"/>
    <property type="match status" value="1"/>
</dbReference>
<feature type="domain" description="SP-RING-type" evidence="12">
    <location>
        <begin position="148"/>
        <end position="245"/>
    </location>
</feature>
<comment type="subcellular location">
    <subcellularLocation>
        <location evidence="1">Nucleus</location>
    </subcellularLocation>
</comment>
<proteinExistence type="inferred from homology"/>
<dbReference type="OMA" id="THAQDEE"/>
<dbReference type="KEGG" id="mgl:MGL_3448"/>
<dbReference type="RefSeq" id="XP_001729413.1">
    <property type="nucleotide sequence ID" value="XM_001729361.1"/>
</dbReference>
<evidence type="ECO:0000256" key="9">
    <source>
        <dbReference type="ARBA" id="ARBA00023242"/>
    </source>
</evidence>
<evidence type="ECO:0000259" key="12">
    <source>
        <dbReference type="PROSITE" id="PS51044"/>
    </source>
</evidence>
<dbReference type="Proteomes" id="UP000008837">
    <property type="component" value="Unassembled WGS sequence"/>
</dbReference>
<keyword evidence="7" id="KW-0833">Ubl conjugation pathway</keyword>
<evidence type="ECO:0000256" key="4">
    <source>
        <dbReference type="ARBA" id="ARBA00022679"/>
    </source>
</evidence>
<dbReference type="SUPFAM" id="SSF57850">
    <property type="entry name" value="RING/U-box"/>
    <property type="match status" value="1"/>
</dbReference>
<evidence type="ECO:0000256" key="8">
    <source>
        <dbReference type="ARBA" id="ARBA00022833"/>
    </source>
</evidence>
<evidence type="ECO:0000256" key="5">
    <source>
        <dbReference type="ARBA" id="ARBA00022723"/>
    </source>
</evidence>
<keyword evidence="9" id="KW-0539">Nucleus</keyword>
<accession>A8Q9B1</accession>
<dbReference type="Gene3D" id="3.30.40.10">
    <property type="entry name" value="Zinc/RING finger domain, C3HC4 (zinc finger)"/>
    <property type="match status" value="1"/>
</dbReference>
<sequence length="253" mass="28809">MTRDLIDLVTESETRIAVLEELETLIQSGHVDNVSISEFCALFLVLLLIHARKNKTTSSLDCVYKERVHTRMNAYRAQTLRKRYSKHPAYIEFKSRIWEVEHEGAMPPLVDLLPAEHGDQEVDVSGIRRHDDHDADGLARGVTIDNEDDDEIVMGGTVRQFRCPITADILRDPVIHAPCQHAYSREALASYMAQAPGRHGSVRCPAAGCQHVLMRSAIHEAPSLKRRVARYERQLLRREELRREQQEATAVLD</sequence>
<dbReference type="UniPathway" id="UPA00886"/>
<dbReference type="GO" id="GO:0005634">
    <property type="term" value="C:nucleus"/>
    <property type="evidence" value="ECO:0007669"/>
    <property type="project" value="UniProtKB-SubCell"/>
</dbReference>
<dbReference type="OrthoDB" id="26899at2759"/>
<evidence type="ECO:0000256" key="10">
    <source>
        <dbReference type="PROSITE-ProRule" id="PRU00452"/>
    </source>
</evidence>
<dbReference type="Pfam" id="PF11789">
    <property type="entry name" value="zf-Nse"/>
    <property type="match status" value="1"/>
</dbReference>
<comment type="pathway">
    <text evidence="2">Protein modification; protein sumoylation.</text>
</comment>
<dbReference type="InterPro" id="IPR004181">
    <property type="entry name" value="Znf_MIZ"/>
</dbReference>